<sequence length="193" mass="20691">MKAHQKLKKVPKTFNQNILKQEIMKKLVFIFTTVVALTFSTAATAQKTIVDVAVGNKDFSTLVTALKAADLVSALQGDGPFTVFAPTNAAFGKIDKATLGSLLKPENKKALANILTYHVVPSKLMASDVVAALKKGKGKVEVKGLNGQVLTVMSKKGKIWIKDQNGNYSEIVATDVKADNGVIHVIDTVVMPK</sequence>
<dbReference type="SMART" id="SM00554">
    <property type="entry name" value="FAS1"/>
    <property type="match status" value="1"/>
</dbReference>
<dbReference type="Proteomes" id="UP000624701">
    <property type="component" value="Unassembled WGS sequence"/>
</dbReference>
<dbReference type="PANTHER" id="PTHR10900">
    <property type="entry name" value="PERIOSTIN-RELATED"/>
    <property type="match status" value="1"/>
</dbReference>
<protein>
    <submittedName>
        <fullName evidence="2">Fasciclin</fullName>
    </submittedName>
</protein>
<dbReference type="Pfam" id="PF02469">
    <property type="entry name" value="Fasciclin"/>
    <property type="match status" value="1"/>
</dbReference>
<feature type="domain" description="FAS1" evidence="1">
    <location>
        <begin position="46"/>
        <end position="190"/>
    </location>
</feature>
<organism evidence="2 3">
    <name type="scientific">Winogradskyella haliclonae</name>
    <dbReference type="NCBI Taxonomy" id="2048558"/>
    <lineage>
        <taxon>Bacteria</taxon>
        <taxon>Pseudomonadati</taxon>
        <taxon>Bacteroidota</taxon>
        <taxon>Flavobacteriia</taxon>
        <taxon>Flavobacteriales</taxon>
        <taxon>Flavobacteriaceae</taxon>
        <taxon>Winogradskyella</taxon>
    </lineage>
</organism>
<dbReference type="EMBL" id="BMDQ01000001">
    <property type="protein sequence ID" value="GGI57096.1"/>
    <property type="molecule type" value="Genomic_DNA"/>
</dbReference>
<evidence type="ECO:0000259" key="1">
    <source>
        <dbReference type="PROSITE" id="PS50213"/>
    </source>
</evidence>
<evidence type="ECO:0000313" key="2">
    <source>
        <dbReference type="EMBL" id="GGI57096.1"/>
    </source>
</evidence>
<keyword evidence="3" id="KW-1185">Reference proteome</keyword>
<dbReference type="InterPro" id="IPR036378">
    <property type="entry name" value="FAS1_dom_sf"/>
</dbReference>
<proteinExistence type="predicted"/>
<dbReference type="InterPro" id="IPR050904">
    <property type="entry name" value="Adhesion/Biosynth-related"/>
</dbReference>
<dbReference type="InterPro" id="IPR000782">
    <property type="entry name" value="FAS1_domain"/>
</dbReference>
<name>A0ABQ2BX97_9FLAO</name>
<evidence type="ECO:0000313" key="3">
    <source>
        <dbReference type="Proteomes" id="UP000624701"/>
    </source>
</evidence>
<dbReference type="SUPFAM" id="SSF82153">
    <property type="entry name" value="FAS1 domain"/>
    <property type="match status" value="1"/>
</dbReference>
<gene>
    <name evidence="2" type="ORF">GCM10011444_14050</name>
</gene>
<dbReference type="PANTHER" id="PTHR10900:SF77">
    <property type="entry name" value="FI19380P1"/>
    <property type="match status" value="1"/>
</dbReference>
<comment type="caution">
    <text evidence="2">The sequence shown here is derived from an EMBL/GenBank/DDBJ whole genome shotgun (WGS) entry which is preliminary data.</text>
</comment>
<reference evidence="3" key="1">
    <citation type="journal article" date="2019" name="Int. J. Syst. Evol. Microbiol.">
        <title>The Global Catalogue of Microorganisms (GCM) 10K type strain sequencing project: providing services to taxonomists for standard genome sequencing and annotation.</title>
        <authorList>
            <consortium name="The Broad Institute Genomics Platform"/>
            <consortium name="The Broad Institute Genome Sequencing Center for Infectious Disease"/>
            <person name="Wu L."/>
            <person name="Ma J."/>
        </authorList>
    </citation>
    <scope>NUCLEOTIDE SEQUENCE [LARGE SCALE GENOMIC DNA]</scope>
    <source>
        <strain evidence="3">CCM 8681</strain>
    </source>
</reference>
<dbReference type="PROSITE" id="PS50213">
    <property type="entry name" value="FAS1"/>
    <property type="match status" value="1"/>
</dbReference>
<accession>A0ABQ2BX97</accession>
<dbReference type="Gene3D" id="2.30.180.10">
    <property type="entry name" value="FAS1 domain"/>
    <property type="match status" value="1"/>
</dbReference>